<evidence type="ECO:0000313" key="9">
    <source>
        <dbReference type="Proteomes" id="UP001500171"/>
    </source>
</evidence>
<feature type="transmembrane region" description="Helical" evidence="6">
    <location>
        <begin position="367"/>
        <end position="391"/>
    </location>
</feature>
<feature type="domain" description="Major facilitator superfamily (MFS) profile" evidence="7">
    <location>
        <begin position="20"/>
        <end position="395"/>
    </location>
</feature>
<feature type="transmembrane region" description="Helical" evidence="6">
    <location>
        <begin position="21"/>
        <end position="45"/>
    </location>
</feature>
<dbReference type="PROSITE" id="PS50850">
    <property type="entry name" value="MFS"/>
    <property type="match status" value="1"/>
</dbReference>
<protein>
    <submittedName>
        <fullName evidence="8">MFS transporter</fullName>
    </submittedName>
</protein>
<evidence type="ECO:0000256" key="1">
    <source>
        <dbReference type="ARBA" id="ARBA00004651"/>
    </source>
</evidence>
<feature type="transmembrane region" description="Helical" evidence="6">
    <location>
        <begin position="116"/>
        <end position="138"/>
    </location>
</feature>
<feature type="transmembrane region" description="Helical" evidence="6">
    <location>
        <begin position="145"/>
        <end position="164"/>
    </location>
</feature>
<dbReference type="InterPro" id="IPR036259">
    <property type="entry name" value="MFS_trans_sf"/>
</dbReference>
<dbReference type="PANTHER" id="PTHR43124">
    <property type="entry name" value="PURINE EFFLUX PUMP PBUE"/>
    <property type="match status" value="1"/>
</dbReference>
<feature type="transmembrane region" description="Helical" evidence="6">
    <location>
        <begin position="283"/>
        <end position="301"/>
    </location>
</feature>
<evidence type="ECO:0000313" key="8">
    <source>
        <dbReference type="EMBL" id="GAA5107094.1"/>
    </source>
</evidence>
<dbReference type="InterPro" id="IPR050189">
    <property type="entry name" value="MFS_Efflux_Transporters"/>
</dbReference>
<dbReference type="Pfam" id="PF07690">
    <property type="entry name" value="MFS_1"/>
    <property type="match status" value="1"/>
</dbReference>
<sequence length="402" mass="43765">MNRNHPSFIKTQTRTTTHWSAIFSLFMGVTSLISAEFIPISLLTSIAKDLTITEGQAGQSVTMVGIFAVISSLLLAPLTKYIDRKKILLSFSLLLIIANILVATAANYWVMLIGRALLGICVGGFWSMTSAVVLQLAMTKDIPRALSIVYAGVSIATIISLPLASFLGEIVGWRTVFFMAALIGVVSLIWQSMSLPQLLAPTYDHAIKSFDLLKQNWVLLGIIATVLSYAGYHLFFTYLKPFLQYDLHLKNTSIASLLLIFGIANCAGTIIAGLILGRYFRSVMISIHVLLAVVAFLLLMVNSQQMITIMLIIIWGFIFGFIPVGWSTWITRTLSKQAELVGGLSVAAIQFSIGIAAGLGGLTFDHFGITGIFICAMVVCLAGAVVIRFCFTRYQSATGRRA</sequence>
<dbReference type="PANTHER" id="PTHR43124:SF5">
    <property type="entry name" value="PURINE RIBONUCLEOSIDE EFFLUX PUMP NEPI"/>
    <property type="match status" value="1"/>
</dbReference>
<keyword evidence="9" id="KW-1185">Reference proteome</keyword>
<accession>A0ABP9N824</accession>
<feature type="transmembrane region" description="Helical" evidence="6">
    <location>
        <begin position="217"/>
        <end position="235"/>
    </location>
</feature>
<dbReference type="RefSeq" id="WP_345489020.1">
    <property type="nucleotide sequence ID" value="NZ_BAABHY010000001.1"/>
</dbReference>
<comment type="caution">
    <text evidence="8">The sequence shown here is derived from an EMBL/GenBank/DDBJ whole genome shotgun (WGS) entry which is preliminary data.</text>
</comment>
<feature type="transmembrane region" description="Helical" evidence="6">
    <location>
        <begin position="88"/>
        <end position="110"/>
    </location>
</feature>
<feature type="transmembrane region" description="Helical" evidence="6">
    <location>
        <begin position="307"/>
        <end position="329"/>
    </location>
</feature>
<keyword evidence="4 6" id="KW-1133">Transmembrane helix</keyword>
<keyword evidence="3 6" id="KW-0812">Transmembrane</keyword>
<evidence type="ECO:0000256" key="3">
    <source>
        <dbReference type="ARBA" id="ARBA00022692"/>
    </source>
</evidence>
<comment type="subcellular location">
    <subcellularLocation>
        <location evidence="1">Cell membrane</location>
        <topology evidence="1">Multi-pass membrane protein</topology>
    </subcellularLocation>
</comment>
<dbReference type="InterPro" id="IPR020846">
    <property type="entry name" value="MFS_dom"/>
</dbReference>
<evidence type="ECO:0000256" key="4">
    <source>
        <dbReference type="ARBA" id="ARBA00022989"/>
    </source>
</evidence>
<dbReference type="InterPro" id="IPR011701">
    <property type="entry name" value="MFS"/>
</dbReference>
<evidence type="ECO:0000259" key="7">
    <source>
        <dbReference type="PROSITE" id="PS50850"/>
    </source>
</evidence>
<dbReference type="SUPFAM" id="SSF103473">
    <property type="entry name" value="MFS general substrate transporter"/>
    <property type="match status" value="1"/>
</dbReference>
<dbReference type="Proteomes" id="UP001500171">
    <property type="component" value="Unassembled WGS sequence"/>
</dbReference>
<organism evidence="8 9">
    <name type="scientific">Orbus sasakiae</name>
    <dbReference type="NCBI Taxonomy" id="1078475"/>
    <lineage>
        <taxon>Bacteria</taxon>
        <taxon>Pseudomonadati</taxon>
        <taxon>Pseudomonadota</taxon>
        <taxon>Gammaproteobacteria</taxon>
        <taxon>Orbales</taxon>
        <taxon>Orbaceae</taxon>
        <taxon>Orbus</taxon>
    </lineage>
</organism>
<dbReference type="CDD" id="cd17324">
    <property type="entry name" value="MFS_NepI_like"/>
    <property type="match status" value="1"/>
</dbReference>
<proteinExistence type="predicted"/>
<dbReference type="EMBL" id="BAABHY010000001">
    <property type="protein sequence ID" value="GAA5107094.1"/>
    <property type="molecule type" value="Genomic_DNA"/>
</dbReference>
<feature type="transmembrane region" description="Helical" evidence="6">
    <location>
        <begin position="57"/>
        <end position="76"/>
    </location>
</feature>
<gene>
    <name evidence="8" type="ORF">GCM10023211_07820</name>
</gene>
<keyword evidence="5 6" id="KW-0472">Membrane</keyword>
<evidence type="ECO:0000256" key="5">
    <source>
        <dbReference type="ARBA" id="ARBA00023136"/>
    </source>
</evidence>
<keyword evidence="2" id="KW-1003">Cell membrane</keyword>
<evidence type="ECO:0000256" key="6">
    <source>
        <dbReference type="SAM" id="Phobius"/>
    </source>
</evidence>
<evidence type="ECO:0000256" key="2">
    <source>
        <dbReference type="ARBA" id="ARBA00022475"/>
    </source>
</evidence>
<feature type="transmembrane region" description="Helical" evidence="6">
    <location>
        <begin position="170"/>
        <end position="190"/>
    </location>
</feature>
<feature type="transmembrane region" description="Helical" evidence="6">
    <location>
        <begin position="255"/>
        <end position="276"/>
    </location>
</feature>
<name>A0ABP9N824_9GAMM</name>
<dbReference type="Gene3D" id="1.20.1250.20">
    <property type="entry name" value="MFS general substrate transporter like domains"/>
    <property type="match status" value="1"/>
</dbReference>
<feature type="transmembrane region" description="Helical" evidence="6">
    <location>
        <begin position="341"/>
        <end position="361"/>
    </location>
</feature>
<reference evidence="9" key="1">
    <citation type="journal article" date="2019" name="Int. J. Syst. Evol. Microbiol.">
        <title>The Global Catalogue of Microorganisms (GCM) 10K type strain sequencing project: providing services to taxonomists for standard genome sequencing and annotation.</title>
        <authorList>
            <consortium name="The Broad Institute Genomics Platform"/>
            <consortium name="The Broad Institute Genome Sequencing Center for Infectious Disease"/>
            <person name="Wu L."/>
            <person name="Ma J."/>
        </authorList>
    </citation>
    <scope>NUCLEOTIDE SEQUENCE [LARGE SCALE GENOMIC DNA]</scope>
    <source>
        <strain evidence="9">JCM 18050</strain>
    </source>
</reference>